<dbReference type="EMBL" id="RBLG01000006">
    <property type="protein sequence ID" value="RKS42823.1"/>
    <property type="molecule type" value="Genomic_DNA"/>
</dbReference>
<evidence type="ECO:0000313" key="5">
    <source>
        <dbReference type="Proteomes" id="UP000276282"/>
    </source>
</evidence>
<evidence type="ECO:0000256" key="2">
    <source>
        <dbReference type="SAM" id="SignalP"/>
    </source>
</evidence>
<dbReference type="OrthoDB" id="981626at2"/>
<organism evidence="4 5">
    <name type="scientific">Gillisia mitskevichiae</name>
    <dbReference type="NCBI Taxonomy" id="270921"/>
    <lineage>
        <taxon>Bacteria</taxon>
        <taxon>Pseudomonadati</taxon>
        <taxon>Bacteroidota</taxon>
        <taxon>Flavobacteriia</taxon>
        <taxon>Flavobacteriales</taxon>
        <taxon>Flavobacteriaceae</taxon>
        <taxon>Gillisia</taxon>
    </lineage>
</organism>
<feature type="signal peptide" evidence="2">
    <location>
        <begin position="1"/>
        <end position="20"/>
    </location>
</feature>
<dbReference type="Gene3D" id="3.40.30.10">
    <property type="entry name" value="Glutaredoxin"/>
    <property type="match status" value="1"/>
</dbReference>
<dbReference type="PANTHER" id="PTHR15337:SF11">
    <property type="entry name" value="THIOREDOXIN DOMAIN-CONTAINING PROTEIN"/>
    <property type="match status" value="1"/>
</dbReference>
<comment type="caution">
    <text evidence="4">The sequence shown here is derived from an EMBL/GenBank/DDBJ whole genome shotgun (WGS) entry which is preliminary data.</text>
</comment>
<dbReference type="SUPFAM" id="SSF52833">
    <property type="entry name" value="Thioredoxin-like"/>
    <property type="match status" value="1"/>
</dbReference>
<evidence type="ECO:0000256" key="1">
    <source>
        <dbReference type="ARBA" id="ARBA00022729"/>
    </source>
</evidence>
<dbReference type="RefSeq" id="WP_121346894.1">
    <property type="nucleotide sequence ID" value="NZ_RBLG01000006.1"/>
</dbReference>
<dbReference type="Pfam" id="PF13899">
    <property type="entry name" value="Thioredoxin_7"/>
    <property type="match status" value="1"/>
</dbReference>
<dbReference type="PANTHER" id="PTHR15337">
    <property type="entry name" value="ANTERIOR GRADIENT PROTEIN-RELATED"/>
    <property type="match status" value="1"/>
</dbReference>
<evidence type="ECO:0000313" key="4">
    <source>
        <dbReference type="EMBL" id="RKS42823.1"/>
    </source>
</evidence>
<evidence type="ECO:0000259" key="3">
    <source>
        <dbReference type="PROSITE" id="PS51352"/>
    </source>
</evidence>
<keyword evidence="1 2" id="KW-0732">Signal</keyword>
<gene>
    <name evidence="4" type="ORF">BC962_3110</name>
</gene>
<dbReference type="InterPro" id="IPR013766">
    <property type="entry name" value="Thioredoxin_domain"/>
</dbReference>
<dbReference type="Proteomes" id="UP000276282">
    <property type="component" value="Unassembled WGS sequence"/>
</dbReference>
<feature type="domain" description="Thioredoxin" evidence="3">
    <location>
        <begin position="4"/>
        <end position="145"/>
    </location>
</feature>
<dbReference type="InterPro" id="IPR036249">
    <property type="entry name" value="Thioredoxin-like_sf"/>
</dbReference>
<reference evidence="4 5" key="1">
    <citation type="submission" date="2018-10" db="EMBL/GenBank/DDBJ databases">
        <title>Genomic Encyclopedia of Archaeal and Bacterial Type Strains, Phase II (KMG-II): from individual species to whole genera.</title>
        <authorList>
            <person name="Goeker M."/>
        </authorList>
    </citation>
    <scope>NUCLEOTIDE SEQUENCE [LARGE SCALE GENOMIC DNA]</scope>
    <source>
        <strain evidence="4 5">DSM 19839</strain>
    </source>
</reference>
<name>A0A495NXJ3_9FLAO</name>
<dbReference type="PROSITE" id="PS51352">
    <property type="entry name" value="THIOREDOXIN_2"/>
    <property type="match status" value="1"/>
</dbReference>
<dbReference type="AlphaFoldDB" id="A0A495NXJ3"/>
<proteinExistence type="predicted"/>
<dbReference type="InterPro" id="IPR051099">
    <property type="entry name" value="AGR/TXD"/>
</dbReference>
<keyword evidence="5" id="KW-1185">Reference proteome</keyword>
<accession>A0A495NXJ3</accession>
<feature type="chain" id="PRO_5019728601" evidence="2">
    <location>
        <begin position="21"/>
        <end position="145"/>
    </location>
</feature>
<protein>
    <submittedName>
        <fullName evidence="4">Thioredoxin-related protein</fullName>
    </submittedName>
</protein>
<sequence length="145" mass="16707">MKKFLITSLFTLLGLSSLFAQDWQTDFSKAKEIAKNEKKPIVLVFQGSDWCGPCIKLDREVWSTAEFKEYSEKHFVMLKADFPKRSKNSLSKEQQEKNNALAEKYNKRGYFPFVVVLNANGDVKGSTGYKNMEPVQFEKLLSSYN</sequence>